<dbReference type="AlphaFoldDB" id="A0AAV4XW23"/>
<dbReference type="Proteomes" id="UP001054945">
    <property type="component" value="Unassembled WGS sequence"/>
</dbReference>
<protein>
    <submittedName>
        <fullName evidence="1">Uncharacterized protein</fullName>
    </submittedName>
</protein>
<reference evidence="1 2" key="1">
    <citation type="submission" date="2021-06" db="EMBL/GenBank/DDBJ databases">
        <title>Caerostris extrusa draft genome.</title>
        <authorList>
            <person name="Kono N."/>
            <person name="Arakawa K."/>
        </authorList>
    </citation>
    <scope>NUCLEOTIDE SEQUENCE [LARGE SCALE GENOMIC DNA]</scope>
</reference>
<accession>A0AAV4XW23</accession>
<keyword evidence="2" id="KW-1185">Reference proteome</keyword>
<sequence>MWIFSFLHAWKNFNNLFQFRKQDKAGHGENSYWELNPPPASTLSWSPMMQGWYATYSKKRNKRWMHSIVQFYLWRTLDSLRRDNGASMSKFCLFSTVKVEETGAAVSILVELPLTAFENVRTGLISVDLNDLGRLIVVDGKCLSFLICGFGNA</sequence>
<dbReference type="EMBL" id="BPLR01000991">
    <property type="protein sequence ID" value="GIY98949.1"/>
    <property type="molecule type" value="Genomic_DNA"/>
</dbReference>
<comment type="caution">
    <text evidence="1">The sequence shown here is derived from an EMBL/GenBank/DDBJ whole genome shotgun (WGS) entry which is preliminary data.</text>
</comment>
<gene>
    <name evidence="1" type="ORF">CEXT_117981</name>
</gene>
<name>A0AAV4XW23_CAEEX</name>
<evidence type="ECO:0000313" key="2">
    <source>
        <dbReference type="Proteomes" id="UP001054945"/>
    </source>
</evidence>
<organism evidence="1 2">
    <name type="scientific">Caerostris extrusa</name>
    <name type="common">Bark spider</name>
    <name type="synonym">Caerostris bankana</name>
    <dbReference type="NCBI Taxonomy" id="172846"/>
    <lineage>
        <taxon>Eukaryota</taxon>
        <taxon>Metazoa</taxon>
        <taxon>Ecdysozoa</taxon>
        <taxon>Arthropoda</taxon>
        <taxon>Chelicerata</taxon>
        <taxon>Arachnida</taxon>
        <taxon>Araneae</taxon>
        <taxon>Araneomorphae</taxon>
        <taxon>Entelegynae</taxon>
        <taxon>Araneoidea</taxon>
        <taxon>Araneidae</taxon>
        <taxon>Caerostris</taxon>
    </lineage>
</organism>
<evidence type="ECO:0000313" key="1">
    <source>
        <dbReference type="EMBL" id="GIY98949.1"/>
    </source>
</evidence>
<proteinExistence type="predicted"/>